<evidence type="ECO:0000259" key="1">
    <source>
        <dbReference type="Pfam" id="PF20441"/>
    </source>
</evidence>
<organism evidence="2 3">
    <name type="scientific">Arcanobacterium phocisimile</name>
    <dbReference type="NCBI Taxonomy" id="1302235"/>
    <lineage>
        <taxon>Bacteria</taxon>
        <taxon>Bacillati</taxon>
        <taxon>Actinomycetota</taxon>
        <taxon>Actinomycetes</taxon>
        <taxon>Actinomycetales</taxon>
        <taxon>Actinomycetaceae</taxon>
        <taxon>Arcanobacterium</taxon>
    </lineage>
</organism>
<sequence length="77" mass="8483">MALEVKLVHGTHPVLSWMVDNIHMRTDPAGNIKPDKRKSTEENDGVVATIMALDRAIRCGQGTTNGGIYDQRELPVL</sequence>
<dbReference type="Proteomes" id="UP000602653">
    <property type="component" value="Chromosome"/>
</dbReference>
<evidence type="ECO:0000313" key="2">
    <source>
        <dbReference type="EMBL" id="QRV02999.1"/>
    </source>
</evidence>
<feature type="domain" description="Terminase large subunit-like endonuclease" evidence="1">
    <location>
        <begin position="4"/>
        <end position="57"/>
    </location>
</feature>
<protein>
    <recommendedName>
        <fullName evidence="1">Terminase large subunit-like endonuclease domain-containing protein</fullName>
    </recommendedName>
</protein>
<dbReference type="EMBL" id="CP070228">
    <property type="protein sequence ID" value="QRV02999.1"/>
    <property type="molecule type" value="Genomic_DNA"/>
</dbReference>
<evidence type="ECO:0000313" key="3">
    <source>
        <dbReference type="Proteomes" id="UP000602653"/>
    </source>
</evidence>
<accession>A0ABX7IKP6</accession>
<reference evidence="2 3" key="1">
    <citation type="submission" date="2021-02" db="EMBL/GenBank/DDBJ databases">
        <title>Complete Genome Sequence of Arcanobacterium phocisimile strain DSM 26142T from a harbour seal.</title>
        <authorList>
            <person name="Borowiak M."/>
            <person name="Alssahen M."/>
            <person name="Malorny B."/>
            <person name="Laemmler C."/>
            <person name="Siebert U."/>
            <person name="Ploetz M."/>
            <person name="Abdulmawjood A."/>
        </authorList>
    </citation>
    <scope>NUCLEOTIDE SEQUENCE [LARGE SCALE GENOMIC DNA]</scope>
    <source>
        <strain evidence="2 3">DSM 26142</strain>
    </source>
</reference>
<dbReference type="InterPro" id="IPR046462">
    <property type="entry name" value="TerL_nuclease"/>
</dbReference>
<keyword evidence="3" id="KW-1185">Reference proteome</keyword>
<dbReference type="Pfam" id="PF20441">
    <property type="entry name" value="TerL_nuclease"/>
    <property type="match status" value="1"/>
</dbReference>
<proteinExistence type="predicted"/>
<name>A0ABX7IKP6_9ACTO</name>
<gene>
    <name evidence="2" type="ORF">JTE88_02520</name>
</gene>